<dbReference type="AlphaFoldDB" id="X0ZEW3"/>
<gene>
    <name evidence="2" type="ORF">S01H1_80326</name>
</gene>
<sequence length="99" mass="11001">MSTSQKYDIVGSSSIELLVEHVQSKISEGWQPLGAPFYLNGSMYQAMVWTESPAERLPSDSFKPAQMDIELIEELTEDDEPLPRLSERFGQAQSGGLHG</sequence>
<accession>X0ZEW3</accession>
<organism evidence="2">
    <name type="scientific">marine sediment metagenome</name>
    <dbReference type="NCBI Taxonomy" id="412755"/>
    <lineage>
        <taxon>unclassified sequences</taxon>
        <taxon>metagenomes</taxon>
        <taxon>ecological metagenomes</taxon>
    </lineage>
</organism>
<evidence type="ECO:0000313" key="2">
    <source>
        <dbReference type="EMBL" id="GAG46876.1"/>
    </source>
</evidence>
<name>X0ZEW3_9ZZZZ</name>
<protein>
    <submittedName>
        <fullName evidence="2">Uncharacterized protein</fullName>
    </submittedName>
</protein>
<proteinExistence type="predicted"/>
<reference evidence="2" key="1">
    <citation type="journal article" date="2014" name="Front. Microbiol.">
        <title>High frequency of phylogenetically diverse reductive dehalogenase-homologous genes in deep subseafloor sedimentary metagenomes.</title>
        <authorList>
            <person name="Kawai M."/>
            <person name="Futagami T."/>
            <person name="Toyoda A."/>
            <person name="Takaki Y."/>
            <person name="Nishi S."/>
            <person name="Hori S."/>
            <person name="Arai W."/>
            <person name="Tsubouchi T."/>
            <person name="Morono Y."/>
            <person name="Uchiyama I."/>
            <person name="Ito T."/>
            <person name="Fujiyama A."/>
            <person name="Inagaki F."/>
            <person name="Takami H."/>
        </authorList>
    </citation>
    <scope>NUCLEOTIDE SEQUENCE</scope>
    <source>
        <strain evidence="2">Expedition CK06-06</strain>
    </source>
</reference>
<dbReference type="EMBL" id="BARS01054234">
    <property type="protein sequence ID" value="GAG46876.1"/>
    <property type="molecule type" value="Genomic_DNA"/>
</dbReference>
<evidence type="ECO:0000256" key="1">
    <source>
        <dbReference type="SAM" id="MobiDB-lite"/>
    </source>
</evidence>
<comment type="caution">
    <text evidence="2">The sequence shown here is derived from an EMBL/GenBank/DDBJ whole genome shotgun (WGS) entry which is preliminary data.</text>
</comment>
<feature type="region of interest" description="Disordered" evidence="1">
    <location>
        <begin position="76"/>
        <end position="99"/>
    </location>
</feature>